<dbReference type="InterPro" id="IPR020846">
    <property type="entry name" value="MFS_dom"/>
</dbReference>
<feature type="transmembrane region" description="Helical" evidence="5">
    <location>
        <begin position="195"/>
        <end position="219"/>
    </location>
</feature>
<dbReference type="AlphaFoldDB" id="B7QK73"/>
<dbReference type="EnsemblMetazoa" id="ISCW014297-RA">
    <property type="protein sequence ID" value="ISCW014297-PA"/>
    <property type="gene ID" value="ISCW014297"/>
</dbReference>
<proteinExistence type="predicted"/>
<evidence type="ECO:0000256" key="2">
    <source>
        <dbReference type="ARBA" id="ARBA00022692"/>
    </source>
</evidence>
<dbReference type="GO" id="GO:0016020">
    <property type="term" value="C:membrane"/>
    <property type="evidence" value="ECO:0007669"/>
    <property type="project" value="UniProtKB-SubCell"/>
</dbReference>
<dbReference type="VEuPathDB" id="VectorBase:ISCI014297"/>
<keyword evidence="3 5" id="KW-1133">Transmembrane helix</keyword>
<evidence type="ECO:0000259" key="6">
    <source>
        <dbReference type="PROSITE" id="PS50850"/>
    </source>
</evidence>
<evidence type="ECO:0000256" key="3">
    <source>
        <dbReference type="ARBA" id="ARBA00022989"/>
    </source>
</evidence>
<dbReference type="InterPro" id="IPR036259">
    <property type="entry name" value="MFS_trans_sf"/>
</dbReference>
<feature type="transmembrane region" description="Helical" evidence="5">
    <location>
        <begin position="50"/>
        <end position="73"/>
    </location>
</feature>
<feature type="domain" description="Major facilitator superfamily (MFS) profile" evidence="6">
    <location>
        <begin position="1"/>
        <end position="283"/>
    </location>
</feature>
<comment type="subcellular location">
    <subcellularLocation>
        <location evidence="1">Membrane</location>
        <topology evidence="1">Multi-pass membrane protein</topology>
    </subcellularLocation>
</comment>
<dbReference type="Gene3D" id="1.20.1250.20">
    <property type="entry name" value="MFS general substrate transporter like domains"/>
    <property type="match status" value="1"/>
</dbReference>
<feature type="transmembrane region" description="Helical" evidence="5">
    <location>
        <begin position="249"/>
        <end position="273"/>
    </location>
</feature>
<evidence type="ECO:0000256" key="4">
    <source>
        <dbReference type="ARBA" id="ARBA00023136"/>
    </source>
</evidence>
<dbReference type="OrthoDB" id="6510545at2759"/>
<gene>
    <name evidence="7" type="ORF">IscW_ISCW014297</name>
</gene>
<dbReference type="HOGENOM" id="CLU_001265_33_5_1"/>
<evidence type="ECO:0000313" key="9">
    <source>
        <dbReference type="Proteomes" id="UP000001555"/>
    </source>
</evidence>
<evidence type="ECO:0000256" key="1">
    <source>
        <dbReference type="ARBA" id="ARBA00004141"/>
    </source>
</evidence>
<dbReference type="Proteomes" id="UP000001555">
    <property type="component" value="Unassembled WGS sequence"/>
</dbReference>
<dbReference type="Pfam" id="PF00083">
    <property type="entry name" value="Sugar_tr"/>
    <property type="match status" value="1"/>
</dbReference>
<feature type="non-terminal residue" evidence="7">
    <location>
        <position position="283"/>
    </location>
</feature>
<dbReference type="PANTHER" id="PTHR24064">
    <property type="entry name" value="SOLUTE CARRIER FAMILY 22 MEMBER"/>
    <property type="match status" value="1"/>
</dbReference>
<evidence type="ECO:0000256" key="5">
    <source>
        <dbReference type="SAM" id="Phobius"/>
    </source>
</evidence>
<sequence length="283" mass="31469">MMLIFGFLGAFSVSLAMFNATRFLAALGTGGIQSTSVTLFVETLPSRHRVLFVATYGFGWTVGQLGTVALAYAFRNWRHLQMASGLFALPLIVLWWFVSESPRWLLTQGREEAAMKELRRAAKINKSVPPDLTQLSELLKRQSKVAKLKTPTLLDLLKGSKLRVYTFVMLYTFFAQRILYFHLSYAAVLIGGDQFLNYTIVQFMELPGKALGIVATIFFPRKACLIIFFVCGAIAFLVALAFPKDSIWGMVAVSAVAMLFGSANLELLCIYAAEVFPTCVRTI</sequence>
<accession>B7QK73</accession>
<protein>
    <submittedName>
        <fullName evidence="7 8">Organic cation/carnitine transporter, putative</fullName>
    </submittedName>
</protein>
<dbReference type="InterPro" id="IPR005828">
    <property type="entry name" value="MFS_sugar_transport-like"/>
</dbReference>
<evidence type="ECO:0000313" key="8">
    <source>
        <dbReference type="EnsemblMetazoa" id="ISCW014297-PA"/>
    </source>
</evidence>
<dbReference type="EMBL" id="ABJB010894106">
    <property type="status" value="NOT_ANNOTATED_CDS"/>
    <property type="molecule type" value="Genomic_DNA"/>
</dbReference>
<keyword evidence="4 5" id="KW-0472">Membrane</keyword>
<dbReference type="GO" id="GO:0022857">
    <property type="term" value="F:transmembrane transporter activity"/>
    <property type="evidence" value="ECO:0007669"/>
    <property type="project" value="InterPro"/>
</dbReference>
<dbReference type="EMBL" id="ABJB010196756">
    <property type="status" value="NOT_ANNOTATED_CDS"/>
    <property type="molecule type" value="Genomic_DNA"/>
</dbReference>
<evidence type="ECO:0000313" key="7">
    <source>
        <dbReference type="EMBL" id="EEC19245.1"/>
    </source>
</evidence>
<dbReference type="SUPFAM" id="SSF103473">
    <property type="entry name" value="MFS general substrate transporter"/>
    <property type="match status" value="1"/>
</dbReference>
<feature type="transmembrane region" description="Helical" evidence="5">
    <location>
        <begin position="225"/>
        <end position="242"/>
    </location>
</feature>
<dbReference type="EMBL" id="ABJB010806356">
    <property type="status" value="NOT_ANNOTATED_CDS"/>
    <property type="molecule type" value="Genomic_DNA"/>
</dbReference>
<reference evidence="8" key="2">
    <citation type="submission" date="2020-05" db="UniProtKB">
        <authorList>
            <consortium name="EnsemblMetazoa"/>
        </authorList>
    </citation>
    <scope>IDENTIFICATION</scope>
    <source>
        <strain evidence="8">wikel</strain>
    </source>
</reference>
<organism>
    <name type="scientific">Ixodes scapularis</name>
    <name type="common">Black-legged tick</name>
    <name type="synonym">Deer tick</name>
    <dbReference type="NCBI Taxonomy" id="6945"/>
    <lineage>
        <taxon>Eukaryota</taxon>
        <taxon>Metazoa</taxon>
        <taxon>Ecdysozoa</taxon>
        <taxon>Arthropoda</taxon>
        <taxon>Chelicerata</taxon>
        <taxon>Arachnida</taxon>
        <taxon>Acari</taxon>
        <taxon>Parasitiformes</taxon>
        <taxon>Ixodida</taxon>
        <taxon>Ixodoidea</taxon>
        <taxon>Ixodidae</taxon>
        <taxon>Ixodinae</taxon>
        <taxon>Ixodes</taxon>
    </lineage>
</organism>
<keyword evidence="9" id="KW-1185">Reference proteome</keyword>
<keyword evidence="2 5" id="KW-0812">Transmembrane</keyword>
<name>B7QK73_IXOSC</name>
<dbReference type="VEuPathDB" id="VectorBase:ISCP_035121"/>
<dbReference type="EMBL" id="DS957308">
    <property type="protein sequence ID" value="EEC19245.1"/>
    <property type="molecule type" value="Genomic_DNA"/>
</dbReference>
<dbReference type="VEuPathDB" id="VectorBase:ISCW014297"/>
<feature type="transmembrane region" description="Helical" evidence="5">
    <location>
        <begin position="164"/>
        <end position="183"/>
    </location>
</feature>
<reference evidence="7 9" key="1">
    <citation type="submission" date="2008-03" db="EMBL/GenBank/DDBJ databases">
        <title>Annotation of Ixodes scapularis.</title>
        <authorList>
            <consortium name="Ixodes scapularis Genome Project Consortium"/>
            <person name="Caler E."/>
            <person name="Hannick L.I."/>
            <person name="Bidwell S."/>
            <person name="Joardar V."/>
            <person name="Thiagarajan M."/>
            <person name="Amedeo P."/>
            <person name="Galinsky K.J."/>
            <person name="Schobel S."/>
            <person name="Inman J."/>
            <person name="Hostetler J."/>
            <person name="Miller J."/>
            <person name="Hammond M."/>
            <person name="Megy K."/>
            <person name="Lawson D."/>
            <person name="Kodira C."/>
            <person name="Sutton G."/>
            <person name="Meyer J."/>
            <person name="Hill C.A."/>
            <person name="Birren B."/>
            <person name="Nene V."/>
            <person name="Collins F."/>
            <person name="Alarcon-Chaidez F."/>
            <person name="Wikel S."/>
            <person name="Strausberg R."/>
        </authorList>
    </citation>
    <scope>NUCLEOTIDE SEQUENCE [LARGE SCALE GENOMIC DNA]</scope>
    <source>
        <strain evidence="9">Wikel</strain>
        <strain evidence="7">Wikel colony</strain>
    </source>
</reference>
<feature type="transmembrane region" description="Helical" evidence="5">
    <location>
        <begin position="80"/>
        <end position="98"/>
    </location>
</feature>
<dbReference type="PaxDb" id="6945-B7QK73"/>
<dbReference type="PROSITE" id="PS50850">
    <property type="entry name" value="MFS"/>
    <property type="match status" value="1"/>
</dbReference>